<evidence type="ECO:0000256" key="14">
    <source>
        <dbReference type="ARBA" id="ARBA00023125"/>
    </source>
</evidence>
<evidence type="ECO:0000256" key="21">
    <source>
        <dbReference type="ARBA" id="ARBA00049981"/>
    </source>
</evidence>
<comment type="similarity">
    <text evidence="21">In the C-terminal section; belongs to the ATP-dependent DNA ligase family.</text>
</comment>
<dbReference type="Gene3D" id="3.90.920.10">
    <property type="entry name" value="DNA primase, PRIM domain"/>
    <property type="match status" value="1"/>
</dbReference>
<dbReference type="EC" id="6.5.1.1" evidence="2"/>
<keyword evidence="17" id="KW-0464">Manganese</keyword>
<dbReference type="Pfam" id="PF04679">
    <property type="entry name" value="DNA_ligase_A_C"/>
    <property type="match status" value="1"/>
</dbReference>
<evidence type="ECO:0000256" key="4">
    <source>
        <dbReference type="ARBA" id="ARBA00022679"/>
    </source>
</evidence>
<keyword evidence="12" id="KW-0067">ATP-binding</keyword>
<keyword evidence="7" id="KW-0479">Metal-binding</keyword>
<dbReference type="SUPFAM" id="SSF56091">
    <property type="entry name" value="DNA ligase/mRNA capping enzyme, catalytic domain"/>
    <property type="match status" value="1"/>
</dbReference>
<dbReference type="PROSITE" id="PS50160">
    <property type="entry name" value="DNA_LIGASE_A3"/>
    <property type="match status" value="1"/>
</dbReference>
<evidence type="ECO:0000256" key="1">
    <source>
        <dbReference type="ARBA" id="ARBA00001936"/>
    </source>
</evidence>
<organism evidence="25 26">
    <name type="scientific">Rathayibacter festucae DSM 15932</name>
    <dbReference type="NCBI Taxonomy" id="1328866"/>
    <lineage>
        <taxon>Bacteria</taxon>
        <taxon>Bacillati</taxon>
        <taxon>Actinomycetota</taxon>
        <taxon>Actinomycetes</taxon>
        <taxon>Micrococcales</taxon>
        <taxon>Microbacteriaceae</taxon>
        <taxon>Rathayibacter</taxon>
    </lineage>
</organism>
<accession>A0A3Q9UY27</accession>
<gene>
    <name evidence="25" type="ORF">C1I64_14985</name>
</gene>
<dbReference type="EMBL" id="CP028137">
    <property type="protein sequence ID" value="AZZ53210.1"/>
    <property type="molecule type" value="Genomic_DNA"/>
</dbReference>
<dbReference type="GO" id="GO:0005524">
    <property type="term" value="F:ATP binding"/>
    <property type="evidence" value="ECO:0007669"/>
    <property type="project" value="UniProtKB-KW"/>
</dbReference>
<keyword evidence="3 25" id="KW-0436">Ligase</keyword>
<comment type="cofactor">
    <cofactor evidence="1">
        <name>Mn(2+)</name>
        <dbReference type="ChEBI" id="CHEBI:29035"/>
    </cofactor>
</comment>
<evidence type="ECO:0000313" key="26">
    <source>
        <dbReference type="Proteomes" id="UP000285317"/>
    </source>
</evidence>
<evidence type="ECO:0000256" key="7">
    <source>
        <dbReference type="ARBA" id="ARBA00022723"/>
    </source>
</evidence>
<dbReference type="CDD" id="cd04863">
    <property type="entry name" value="MtLigD_Pol_like"/>
    <property type="match status" value="1"/>
</dbReference>
<dbReference type="RefSeq" id="WP_127887749.1">
    <property type="nucleotide sequence ID" value="NZ_CP028137.1"/>
</dbReference>
<evidence type="ECO:0000256" key="15">
    <source>
        <dbReference type="ARBA" id="ARBA00023172"/>
    </source>
</evidence>
<dbReference type="PANTHER" id="PTHR42705">
    <property type="entry name" value="BIFUNCTIONAL NON-HOMOLOGOUS END JOINING PROTEIN LIGD"/>
    <property type="match status" value="1"/>
</dbReference>
<evidence type="ECO:0000313" key="25">
    <source>
        <dbReference type="EMBL" id="AZZ53210.1"/>
    </source>
</evidence>
<evidence type="ECO:0000256" key="20">
    <source>
        <dbReference type="ARBA" id="ARBA00034003"/>
    </source>
</evidence>
<evidence type="ECO:0000256" key="17">
    <source>
        <dbReference type="ARBA" id="ARBA00023211"/>
    </source>
</evidence>
<dbReference type="Proteomes" id="UP000285317">
    <property type="component" value="Chromosome"/>
</dbReference>
<dbReference type="AlphaFoldDB" id="A0A3Q9UY27"/>
<dbReference type="GO" id="GO:0046872">
    <property type="term" value="F:metal ion binding"/>
    <property type="evidence" value="ECO:0007669"/>
    <property type="project" value="UniProtKB-KW"/>
</dbReference>
<dbReference type="PANTHER" id="PTHR42705:SF2">
    <property type="entry name" value="BIFUNCTIONAL NON-HOMOLOGOUS END JOINING PROTEIN LIGD"/>
    <property type="match status" value="1"/>
</dbReference>
<keyword evidence="9" id="KW-0227">DNA damage</keyword>
<dbReference type="Pfam" id="PF01068">
    <property type="entry name" value="DNA_ligase_A_M"/>
    <property type="match status" value="1"/>
</dbReference>
<proteinExistence type="inferred from homology"/>
<sequence length="856" mass="91223">MTPSSQQLVSVGGRRLRLTNLDKVVYPEAEFTKADVLSYYASVASAMLPHLARRPVTRKRWVDGVGTAEEPGEVFFEKNLPSSAPYWLSRTKLAHSSRDVEYPLVDDVAGLTWLAQQAALELHVPQWRVGSDGERRPPDRLVLDLDPGEGAGLAECAEVAFLARDLLEGMGLEPFPVTSGSKGIHLYCPLDASASSDQISSVAHELAKVLESDHRDLVVSDMKKTLREGKVLVDWSQNSAAKTTIAPYSLRGRLLPRVAAPRTWEEIGAADLRHLAPDEVVERLRSDGDLLRPVLAARGAELEPSPERMAGFAATDASADRLAAYRSMRDASKTPEPVPSPGAGIATSGDTFVVQEHHARRLHYDFRLEHDGVLVSWAVPKGPPLDGDPNRLAVQTEDHPLEYATFEGTIPAGEYGGGEVRIWDEGTYALEKWREGEEVIAVLTGRPDGGLGGEPRRYALLHTGAKGGKGDEKNWLLHLMAPGAAAHGGQSHGGTAHGRGVGVRKGGGSGGASGSGAPAPSAAASTGSGVSGSSAAAPITAAAAFRPMLATAGRAADIPGDSAIEMKWDGYRALVRVAGGAVTLTSRNGNDLTAAFPDLLGPIAEAAAVDCVLDGEIVALDDRGRPDFGRLQTRGGLTKPREIEAAARATPVHLMLFDLLAIDGTEAVGRPYDERRAALEQLATENERVHVPSVFDGDLEEAMSTSLALGLEGVVAKRRDAAYRPGVRSGDWVKLTHHRVQEVVIVGWREGEGGLVGSVGSLLTALPGDDGLVYSGRVGSGFSDRERRGLVDRLAEHATDEPAVSVPPAESRGVHWVEPVLVGEVRYRERTAGGTLRQPVWRGWRADKSAAEVRLE</sequence>
<dbReference type="InterPro" id="IPR012310">
    <property type="entry name" value="DNA_ligase_ATP-dep_cent"/>
</dbReference>
<dbReference type="GO" id="GO:0006281">
    <property type="term" value="P:DNA repair"/>
    <property type="evidence" value="ECO:0007669"/>
    <property type="project" value="UniProtKB-KW"/>
</dbReference>
<keyword evidence="6" id="KW-0540">Nuclease</keyword>
<dbReference type="InterPro" id="IPR012309">
    <property type="entry name" value="DNA_ligase_ATP-dep_C"/>
</dbReference>
<evidence type="ECO:0000256" key="19">
    <source>
        <dbReference type="ARBA" id="ARBA00029943"/>
    </source>
</evidence>
<evidence type="ECO:0000256" key="8">
    <source>
        <dbReference type="ARBA" id="ARBA00022741"/>
    </source>
</evidence>
<evidence type="ECO:0000256" key="18">
    <source>
        <dbReference type="ARBA" id="ARBA00023268"/>
    </source>
</evidence>
<evidence type="ECO:0000256" key="5">
    <source>
        <dbReference type="ARBA" id="ARBA00022695"/>
    </source>
</evidence>
<feature type="region of interest" description="Disordered" evidence="23">
    <location>
        <begin position="486"/>
        <end position="531"/>
    </location>
</feature>
<dbReference type="Pfam" id="PF13298">
    <property type="entry name" value="LigD_N"/>
    <property type="match status" value="1"/>
</dbReference>
<evidence type="ECO:0000256" key="12">
    <source>
        <dbReference type="ARBA" id="ARBA00022840"/>
    </source>
</evidence>
<evidence type="ECO:0000256" key="6">
    <source>
        <dbReference type="ARBA" id="ARBA00022722"/>
    </source>
</evidence>
<feature type="compositionally biased region" description="Low complexity" evidence="23">
    <location>
        <begin position="515"/>
        <end position="531"/>
    </location>
</feature>
<keyword evidence="10" id="KW-0378">Hydrolase</keyword>
<evidence type="ECO:0000256" key="10">
    <source>
        <dbReference type="ARBA" id="ARBA00022801"/>
    </source>
</evidence>
<evidence type="ECO:0000256" key="13">
    <source>
        <dbReference type="ARBA" id="ARBA00022932"/>
    </source>
</evidence>
<evidence type="ECO:0000259" key="24">
    <source>
        <dbReference type="PROSITE" id="PS50160"/>
    </source>
</evidence>
<dbReference type="NCBIfam" id="TIGR02777">
    <property type="entry name" value="LigD_PE_dom"/>
    <property type="match status" value="1"/>
</dbReference>
<dbReference type="GO" id="GO:0003887">
    <property type="term" value="F:DNA-directed DNA polymerase activity"/>
    <property type="evidence" value="ECO:0007669"/>
    <property type="project" value="UniProtKB-KW"/>
</dbReference>
<comment type="similarity">
    <text evidence="22">In the N-terminal section; belongs to the LigD polymerase family.</text>
</comment>
<feature type="domain" description="ATP-dependent DNA ligase family profile" evidence="24">
    <location>
        <begin position="645"/>
        <end position="783"/>
    </location>
</feature>
<evidence type="ECO:0000256" key="16">
    <source>
        <dbReference type="ARBA" id="ARBA00023204"/>
    </source>
</evidence>
<dbReference type="KEGG" id="rfs:C1I64_14985"/>
<dbReference type="GO" id="GO:0006310">
    <property type="term" value="P:DNA recombination"/>
    <property type="evidence" value="ECO:0007669"/>
    <property type="project" value="UniProtKB-KW"/>
</dbReference>
<dbReference type="InterPro" id="IPR014146">
    <property type="entry name" value="LigD_ligase_dom"/>
</dbReference>
<dbReference type="GO" id="GO:0003677">
    <property type="term" value="F:DNA binding"/>
    <property type="evidence" value="ECO:0007669"/>
    <property type="project" value="UniProtKB-KW"/>
</dbReference>
<evidence type="ECO:0000256" key="23">
    <source>
        <dbReference type="SAM" id="MobiDB-lite"/>
    </source>
</evidence>
<dbReference type="InterPro" id="IPR052171">
    <property type="entry name" value="NHEJ_LigD"/>
</dbReference>
<keyword evidence="13" id="KW-0239">DNA-directed DNA polymerase</keyword>
<name>A0A3Q9UY27_9MICO</name>
<evidence type="ECO:0000256" key="2">
    <source>
        <dbReference type="ARBA" id="ARBA00012727"/>
    </source>
</evidence>
<dbReference type="GO" id="GO:0004527">
    <property type="term" value="F:exonuclease activity"/>
    <property type="evidence" value="ECO:0007669"/>
    <property type="project" value="UniProtKB-KW"/>
</dbReference>
<dbReference type="NCBIfam" id="TIGR02778">
    <property type="entry name" value="ligD_pol"/>
    <property type="match status" value="1"/>
</dbReference>
<keyword evidence="11" id="KW-0269">Exonuclease</keyword>
<keyword evidence="8" id="KW-0547">Nucleotide-binding</keyword>
<dbReference type="InterPro" id="IPR014145">
    <property type="entry name" value="LigD_pol_dom"/>
</dbReference>
<evidence type="ECO:0000256" key="9">
    <source>
        <dbReference type="ARBA" id="ARBA00022763"/>
    </source>
</evidence>
<evidence type="ECO:0000256" key="22">
    <source>
        <dbReference type="ARBA" id="ARBA00049990"/>
    </source>
</evidence>
<feature type="compositionally biased region" description="Gly residues" evidence="23">
    <location>
        <begin position="490"/>
        <end position="514"/>
    </location>
</feature>
<dbReference type="CDD" id="cd07971">
    <property type="entry name" value="OBF_DNA_ligase_LigD"/>
    <property type="match status" value="1"/>
</dbReference>
<dbReference type="GO" id="GO:0003910">
    <property type="term" value="F:DNA ligase (ATP) activity"/>
    <property type="evidence" value="ECO:0007669"/>
    <property type="project" value="UniProtKB-EC"/>
</dbReference>
<dbReference type="NCBIfam" id="TIGR02779">
    <property type="entry name" value="NHEJ_ligase_lig"/>
    <property type="match status" value="1"/>
</dbReference>
<keyword evidence="4" id="KW-0808">Transferase</keyword>
<keyword evidence="16" id="KW-0234">DNA repair</keyword>
<keyword evidence="18" id="KW-0511">Multifunctional enzyme</keyword>
<evidence type="ECO:0000256" key="11">
    <source>
        <dbReference type="ARBA" id="ARBA00022839"/>
    </source>
</evidence>
<comment type="catalytic activity">
    <reaction evidence="20">
        <text>ATP + (deoxyribonucleotide)n-3'-hydroxyl + 5'-phospho-(deoxyribonucleotide)m = (deoxyribonucleotide)n+m + AMP + diphosphate.</text>
        <dbReference type="EC" id="6.5.1.1"/>
    </reaction>
</comment>
<keyword evidence="14" id="KW-0238">DNA-binding</keyword>
<keyword evidence="15" id="KW-0233">DNA recombination</keyword>
<dbReference type="InterPro" id="IPR012340">
    <property type="entry name" value="NA-bd_OB-fold"/>
</dbReference>
<reference evidence="26" key="1">
    <citation type="submission" date="2018-03" db="EMBL/GenBank/DDBJ databases">
        <title>Bacteriophage NCPPB3778 and a type I-E CRISPR drive the evolution of the US Biological Select Agent, Rathayibacter toxicus.</title>
        <authorList>
            <person name="Davis E.W.II."/>
            <person name="Tabima J.F."/>
            <person name="Weisberg A.J."/>
            <person name="Dantas Lopes L."/>
            <person name="Wiseman M.S."/>
            <person name="Wiseman M.S."/>
            <person name="Pupko T."/>
            <person name="Belcher M.S."/>
            <person name="Sechler A.J."/>
            <person name="Tancos M.A."/>
            <person name="Schroeder B.K."/>
            <person name="Murray T.D."/>
            <person name="Luster D.G."/>
            <person name="Schneider W.L."/>
            <person name="Rogers E."/>
            <person name="Andreote F.D."/>
            <person name="Grunwald N.J."/>
            <person name="Putnam M.L."/>
            <person name="Chang J.H."/>
        </authorList>
    </citation>
    <scope>NUCLEOTIDE SEQUENCE [LARGE SCALE GENOMIC DNA]</scope>
    <source>
        <strain evidence="26">DSM 15932</strain>
    </source>
</reference>
<keyword evidence="5" id="KW-0548">Nucleotidyltransferase</keyword>
<dbReference type="NCBIfam" id="NF007210">
    <property type="entry name" value="PRK09632.1"/>
    <property type="match status" value="1"/>
</dbReference>
<protein>
    <recommendedName>
        <fullName evidence="2">DNA ligase (ATP)</fullName>
        <ecNumber evidence="2">6.5.1.1</ecNumber>
    </recommendedName>
    <alternativeName>
        <fullName evidence="19">NHEJ DNA polymerase</fullName>
    </alternativeName>
</protein>
<dbReference type="Pfam" id="PF21686">
    <property type="entry name" value="LigD_Prim-Pol"/>
    <property type="match status" value="1"/>
</dbReference>
<dbReference type="Gene3D" id="3.30.1490.70">
    <property type="match status" value="1"/>
</dbReference>
<dbReference type="SUPFAM" id="SSF50249">
    <property type="entry name" value="Nucleic acid-binding proteins"/>
    <property type="match status" value="1"/>
</dbReference>
<dbReference type="Gene3D" id="3.30.470.30">
    <property type="entry name" value="DNA ligase/mRNA capping enzyme"/>
    <property type="match status" value="1"/>
</dbReference>
<dbReference type="InterPro" id="IPR033649">
    <property type="entry name" value="MtLigD_Pol-like"/>
</dbReference>
<evidence type="ECO:0000256" key="3">
    <source>
        <dbReference type="ARBA" id="ARBA00022598"/>
    </source>
</evidence>
<dbReference type="Gene3D" id="2.40.50.140">
    <property type="entry name" value="Nucleic acid-binding proteins"/>
    <property type="match status" value="1"/>
</dbReference>
<dbReference type="InterPro" id="IPR014144">
    <property type="entry name" value="LigD_PE_domain"/>
</dbReference>
<dbReference type="CDD" id="cd07906">
    <property type="entry name" value="Adenylation_DNA_ligase_LigD_LigC"/>
    <property type="match status" value="1"/>
</dbReference>